<dbReference type="RefSeq" id="WP_204826210.1">
    <property type="nucleotide sequence ID" value="NZ_JBHUGF010000011.1"/>
</dbReference>
<dbReference type="Gene3D" id="3.30.70.1230">
    <property type="entry name" value="Nucleotide cyclase"/>
    <property type="match status" value="1"/>
</dbReference>
<feature type="transmembrane region" description="Helical" evidence="4">
    <location>
        <begin position="572"/>
        <end position="594"/>
    </location>
</feature>
<protein>
    <submittedName>
        <fullName evidence="6">HAMP domain-containing protein</fullName>
    </submittedName>
</protein>
<proteinExistence type="predicted"/>
<dbReference type="InterPro" id="IPR029787">
    <property type="entry name" value="Nucleotide_cyclase"/>
</dbReference>
<gene>
    <name evidence="6" type="ORF">ACFSGI_21325</name>
</gene>
<accession>A0ABW4UYB9</accession>
<dbReference type="InterPro" id="IPR001054">
    <property type="entry name" value="A/G_cyclase"/>
</dbReference>
<dbReference type="SUPFAM" id="SSF63829">
    <property type="entry name" value="Calcium-dependent phosphotriesterase"/>
    <property type="match status" value="1"/>
</dbReference>
<evidence type="ECO:0000256" key="1">
    <source>
        <dbReference type="ARBA" id="ARBA00004236"/>
    </source>
</evidence>
<dbReference type="Gene3D" id="6.10.340.10">
    <property type="match status" value="1"/>
</dbReference>
<feature type="transmembrane region" description="Helical" evidence="4">
    <location>
        <begin position="352"/>
        <end position="375"/>
    </location>
</feature>
<dbReference type="Proteomes" id="UP001597403">
    <property type="component" value="Unassembled WGS sequence"/>
</dbReference>
<evidence type="ECO:0000259" key="5">
    <source>
        <dbReference type="PROSITE" id="PS50885"/>
    </source>
</evidence>
<dbReference type="SUPFAM" id="SSF103190">
    <property type="entry name" value="Sensory domain-like"/>
    <property type="match status" value="1"/>
</dbReference>
<dbReference type="Gene3D" id="2.40.10.500">
    <property type="match status" value="1"/>
</dbReference>
<evidence type="ECO:0000256" key="2">
    <source>
        <dbReference type="ARBA" id="ARBA00022475"/>
    </source>
</evidence>
<name>A0ABW4UYB9_9BACL</name>
<evidence type="ECO:0000313" key="6">
    <source>
        <dbReference type="EMBL" id="MFD1992522.1"/>
    </source>
</evidence>
<evidence type="ECO:0000313" key="7">
    <source>
        <dbReference type="Proteomes" id="UP001597403"/>
    </source>
</evidence>
<reference evidence="7" key="1">
    <citation type="journal article" date="2019" name="Int. J. Syst. Evol. Microbiol.">
        <title>The Global Catalogue of Microorganisms (GCM) 10K type strain sequencing project: providing services to taxonomists for standard genome sequencing and annotation.</title>
        <authorList>
            <consortium name="The Broad Institute Genomics Platform"/>
            <consortium name="The Broad Institute Genome Sequencing Center for Infectious Disease"/>
            <person name="Wu L."/>
            <person name="Ma J."/>
        </authorList>
    </citation>
    <scope>NUCLEOTIDE SEQUENCE [LARGE SCALE GENOMIC DNA]</scope>
    <source>
        <strain evidence="7">CGMCC 1.15067</strain>
    </source>
</reference>
<dbReference type="InterPro" id="IPR003660">
    <property type="entry name" value="HAMP_dom"/>
</dbReference>
<keyword evidence="4" id="KW-0812">Transmembrane</keyword>
<sequence length="939" mass="106928">MNPIRRWLVLTGLCVILLTSSLITYTYMHLLELPLFSNRIDLENINSVVTDQEGNTYVLDKQQRILEWNPSGKIDLIVDAHDNWLQRNVLLRDEQEFTQLRKITIDEQGNMYVSRSHFSRNRVFLQSEDIIRYTPSGKPEGEPLYTRTYDPPLEHTAGQLTALMISGDSLYFYEMNEIGLLLRQLELKNNTMTEVLQIKIPQTIGIQNVSGWQSGHIYFTSKSGAVYQVGTSNDLSKITSNIIKLPQSDGVGKYPYRIGVSSNQQLYVGDIGQQKIIRFPIGNKNVEQNIPAVWLDESQLKEFGHDTVLNDISSMGVGRDGTVTIGAVDAVIQANENGENVRVIYQPEMSGYMLLKLWGVRLCALLIVISLLWIVRHIYIHMMNRKVSILIKQLLAFLIVLTILLNYFSSKVTERITQDLQSQIREKLNLAIYLSTNQLPLSEMQALQEPQDFKSQTYLAMSMQNERILSGTDNTTMKEFYSELYTYRAGKLYILTDYGDPVGPFYPVALNDQYQKVLQGETIYNEETDRDGSWLEAVGPIYDQNRNIIGMHEIGVSAESLHAKTDLLYNQMFKLIAISAPITAILFSILTMFIMSSIRKLRASAAEMAAGHWGTRVHIGGVRDEINELGDQFNTMASQIEQYISNIQLLSHSYYRFVPKPFLDFLGKKDMTEVALGNQVEKEMCMMICSIRSFYQHTKGMETTEIFDLINLFLGSAGPRIRHAGGIINDYADASLFSLFPRWTEDAMEAALSIRGRLNEYNLEQLAVGGRTLDVGIVIHRGNLLLGVVGEEERMANAVISEDVNTVFELERLSQQLGVSILITAEVYEALEQKHHYGIRDLGDIQPSVDEHTMRLYEVYDGDAEDQRRLKARTLETFEQGLTYFRDGRFLEARTAFLQIIRQNAKDEAAKLYFYLSDEYYSRGADEGWHGQLKMLGTA</sequence>
<organism evidence="6 7">
    <name type="scientific">Paenibacillus nicotianae</name>
    <dbReference type="NCBI Taxonomy" id="1526551"/>
    <lineage>
        <taxon>Bacteria</taxon>
        <taxon>Bacillati</taxon>
        <taxon>Bacillota</taxon>
        <taxon>Bacilli</taxon>
        <taxon>Bacillales</taxon>
        <taxon>Paenibacillaceae</taxon>
        <taxon>Paenibacillus</taxon>
    </lineage>
</organism>
<dbReference type="CDD" id="cd06225">
    <property type="entry name" value="HAMP"/>
    <property type="match status" value="1"/>
</dbReference>
<dbReference type="CDD" id="cd07302">
    <property type="entry name" value="CHD"/>
    <property type="match status" value="1"/>
</dbReference>
<comment type="subcellular location">
    <subcellularLocation>
        <location evidence="1">Cell membrane</location>
    </subcellularLocation>
</comment>
<feature type="transmembrane region" description="Helical" evidence="4">
    <location>
        <begin position="387"/>
        <end position="408"/>
    </location>
</feature>
<keyword evidence="4" id="KW-1133">Transmembrane helix</keyword>
<comment type="caution">
    <text evidence="6">The sequence shown here is derived from an EMBL/GenBank/DDBJ whole genome shotgun (WGS) entry which is preliminary data.</text>
</comment>
<keyword evidence="2" id="KW-1003">Cell membrane</keyword>
<dbReference type="PROSITE" id="PS50885">
    <property type="entry name" value="HAMP"/>
    <property type="match status" value="1"/>
</dbReference>
<dbReference type="Pfam" id="PF00672">
    <property type="entry name" value="HAMP"/>
    <property type="match status" value="1"/>
</dbReference>
<dbReference type="SMART" id="SM00304">
    <property type="entry name" value="HAMP"/>
    <property type="match status" value="1"/>
</dbReference>
<dbReference type="SUPFAM" id="SSF158472">
    <property type="entry name" value="HAMP domain-like"/>
    <property type="match status" value="1"/>
</dbReference>
<feature type="domain" description="HAMP" evidence="5">
    <location>
        <begin position="592"/>
        <end position="645"/>
    </location>
</feature>
<dbReference type="SUPFAM" id="SSF55073">
    <property type="entry name" value="Nucleotide cyclase"/>
    <property type="match status" value="1"/>
</dbReference>
<keyword evidence="3 4" id="KW-0472">Membrane</keyword>
<dbReference type="EMBL" id="JBHUGF010000011">
    <property type="protein sequence ID" value="MFD1992522.1"/>
    <property type="molecule type" value="Genomic_DNA"/>
</dbReference>
<dbReference type="InterPro" id="IPR029151">
    <property type="entry name" value="Sensor-like_sf"/>
</dbReference>
<keyword evidence="7" id="KW-1185">Reference proteome</keyword>
<evidence type="ECO:0000256" key="3">
    <source>
        <dbReference type="ARBA" id="ARBA00023136"/>
    </source>
</evidence>
<evidence type="ECO:0000256" key="4">
    <source>
        <dbReference type="SAM" id="Phobius"/>
    </source>
</evidence>